<protein>
    <recommendedName>
        <fullName evidence="6">Type 2 DNA topoisomerase 6 subunit B</fullName>
        <ecNumber evidence="6">5.6.2.2</ecNumber>
    </recommendedName>
    <alternativeName>
        <fullName evidence="6">Type II DNA topoisomerase VI subunit B</fullName>
        <shortName evidence="6">TopoVI-B</shortName>
    </alternativeName>
</protein>
<feature type="coiled-coil region" evidence="7">
    <location>
        <begin position="446"/>
        <end position="473"/>
    </location>
</feature>
<dbReference type="Gene3D" id="3.30.565.10">
    <property type="entry name" value="Histidine kinase-like ATPase, C-terminal domain"/>
    <property type="match status" value="1"/>
</dbReference>
<dbReference type="InterPro" id="IPR036890">
    <property type="entry name" value="HATPase_C_sf"/>
</dbReference>
<name>A0A1N5VY52_9ARCH</name>
<dbReference type="InterPro" id="IPR010979">
    <property type="entry name" value="Ribosomal_uS13-like_H2TH"/>
</dbReference>
<dbReference type="HAMAP" id="MF_00322">
    <property type="entry name" value="Top6B"/>
    <property type="match status" value="1"/>
</dbReference>
<dbReference type="CDD" id="cd00823">
    <property type="entry name" value="TopoIIB_Trans"/>
    <property type="match status" value="1"/>
</dbReference>
<dbReference type="GO" id="GO:0003677">
    <property type="term" value="F:DNA binding"/>
    <property type="evidence" value="ECO:0007669"/>
    <property type="project" value="UniProtKB-UniRule"/>
</dbReference>
<feature type="binding site" evidence="6">
    <location>
        <position position="45"/>
    </location>
    <ligand>
        <name>ATP</name>
        <dbReference type="ChEBI" id="CHEBI:30616"/>
    </ligand>
</feature>
<dbReference type="InterPro" id="IPR014721">
    <property type="entry name" value="Ribsml_uS5_D2-typ_fold_subgr"/>
</dbReference>
<dbReference type="SUPFAM" id="SSF55874">
    <property type="entry name" value="ATPase domain of HSP90 chaperone/DNA topoisomerase II/histidine kinase"/>
    <property type="match status" value="1"/>
</dbReference>
<dbReference type="InterPro" id="IPR005734">
    <property type="entry name" value="TopoVI_B"/>
</dbReference>
<gene>
    <name evidence="6" type="primary">top6B</name>
    <name evidence="10" type="ORF">CSP5_1534</name>
</gene>
<evidence type="ECO:0000256" key="1">
    <source>
        <dbReference type="ARBA" id="ARBA00022741"/>
    </source>
</evidence>
<dbReference type="AlphaFoldDB" id="A0A1N5VY52"/>
<dbReference type="SUPFAM" id="SSF54211">
    <property type="entry name" value="Ribosomal protein S5 domain 2-like"/>
    <property type="match status" value="1"/>
</dbReference>
<dbReference type="Gene3D" id="3.30.230.10">
    <property type="match status" value="1"/>
</dbReference>
<dbReference type="EMBL" id="LT671858">
    <property type="protein sequence ID" value="SIM77017.1"/>
    <property type="molecule type" value="Genomic_DNA"/>
</dbReference>
<organism evidence="10 11">
    <name type="scientific">Cuniculiplasma divulgatum</name>
    <dbReference type="NCBI Taxonomy" id="1673428"/>
    <lineage>
        <taxon>Archaea</taxon>
        <taxon>Methanobacteriati</taxon>
        <taxon>Thermoplasmatota</taxon>
        <taxon>Thermoplasmata</taxon>
        <taxon>Thermoplasmatales</taxon>
        <taxon>Cuniculiplasmataceae</taxon>
        <taxon>Cuniculiplasma</taxon>
    </lineage>
</organism>
<dbReference type="GO" id="GO:0005524">
    <property type="term" value="F:ATP binding"/>
    <property type="evidence" value="ECO:0007669"/>
    <property type="project" value="UniProtKB-UniRule"/>
</dbReference>
<keyword evidence="7" id="KW-0175">Coiled coil</keyword>
<comment type="caution">
    <text evidence="6">Lacks conserved residue(s) required for the propagation of feature annotation.</text>
</comment>
<evidence type="ECO:0000256" key="5">
    <source>
        <dbReference type="ARBA" id="ARBA00023235"/>
    </source>
</evidence>
<feature type="binding site" evidence="6">
    <location>
        <position position="436"/>
    </location>
    <ligand>
        <name>ATP</name>
        <dbReference type="ChEBI" id="CHEBI:30616"/>
    </ligand>
</feature>
<evidence type="ECO:0000256" key="2">
    <source>
        <dbReference type="ARBA" id="ARBA00022840"/>
    </source>
</evidence>
<feature type="domain" description="DNA topoisomerase VI subunit B transducer" evidence="9">
    <location>
        <begin position="308"/>
        <end position="475"/>
    </location>
</feature>
<proteinExistence type="inferred from homology"/>
<dbReference type="GO" id="GO:0003918">
    <property type="term" value="F:DNA topoisomerase type II (double strand cut, ATP-hydrolyzing) activity"/>
    <property type="evidence" value="ECO:0007669"/>
    <property type="project" value="UniProtKB-UniRule"/>
</dbReference>
<keyword evidence="5 6" id="KW-0413">Isomerase</keyword>
<evidence type="ECO:0000256" key="7">
    <source>
        <dbReference type="SAM" id="Coils"/>
    </source>
</evidence>
<accession>A0A1N5VY52</accession>
<evidence type="ECO:0000313" key="11">
    <source>
        <dbReference type="Proteomes" id="UP000195607"/>
    </source>
</evidence>
<dbReference type="Pfam" id="PF09239">
    <property type="entry name" value="Topo-VIb_trans"/>
    <property type="match status" value="1"/>
</dbReference>
<dbReference type="PANTHER" id="PTHR48444">
    <property type="entry name" value="DNA TOPOISOMERASE 6 SUBUNIT B"/>
    <property type="match status" value="1"/>
</dbReference>
<dbReference type="PANTHER" id="PTHR48444:SF1">
    <property type="entry name" value="DNA TOPOISOMERASE 6 SUBUNIT B"/>
    <property type="match status" value="1"/>
</dbReference>
<dbReference type="InterPro" id="IPR015320">
    <property type="entry name" value="TopoVI_B_transducer"/>
</dbReference>
<dbReference type="Gene3D" id="1.10.8.50">
    <property type="match status" value="1"/>
</dbReference>
<evidence type="ECO:0000259" key="9">
    <source>
        <dbReference type="Pfam" id="PF09239"/>
    </source>
</evidence>
<comment type="function">
    <text evidence="6">Relaxes both positive and negative superturns and exhibits a strong decatenase activity.</text>
</comment>
<dbReference type="GO" id="GO:0006260">
    <property type="term" value="P:DNA replication"/>
    <property type="evidence" value="ECO:0007669"/>
    <property type="project" value="UniProtKB-UniRule"/>
</dbReference>
<dbReference type="Pfam" id="PF02518">
    <property type="entry name" value="HATPase_c"/>
    <property type="match status" value="1"/>
</dbReference>
<keyword evidence="1 6" id="KW-0547">Nucleotide-binding</keyword>
<feature type="binding site" evidence="6">
    <location>
        <begin position="98"/>
        <end position="99"/>
    </location>
    <ligand>
        <name>ATP</name>
        <dbReference type="ChEBI" id="CHEBI:30616"/>
    </ligand>
</feature>
<dbReference type="SUPFAM" id="SSF46946">
    <property type="entry name" value="S13-like H2TH domain"/>
    <property type="match status" value="1"/>
</dbReference>
<evidence type="ECO:0000256" key="6">
    <source>
        <dbReference type="HAMAP-Rule" id="MF_00322"/>
    </source>
</evidence>
<keyword evidence="2 6" id="KW-0067">ATP-binding</keyword>
<dbReference type="InterPro" id="IPR003594">
    <property type="entry name" value="HATPase_dom"/>
</dbReference>
<keyword evidence="3 6" id="KW-0799">Topoisomerase</keyword>
<feature type="binding site" evidence="6">
    <location>
        <position position="77"/>
    </location>
    <ligand>
        <name>ATP</name>
        <dbReference type="ChEBI" id="CHEBI:30616"/>
    </ligand>
</feature>
<dbReference type="Proteomes" id="UP000195607">
    <property type="component" value="Chromosome I"/>
</dbReference>
<evidence type="ECO:0000256" key="4">
    <source>
        <dbReference type="ARBA" id="ARBA00023125"/>
    </source>
</evidence>
<keyword evidence="4 6" id="KW-0238">DNA-binding</keyword>
<dbReference type="GO" id="GO:0006265">
    <property type="term" value="P:DNA topological change"/>
    <property type="evidence" value="ECO:0007669"/>
    <property type="project" value="UniProtKB-UniRule"/>
</dbReference>
<dbReference type="EC" id="5.6.2.2" evidence="6"/>
<sequence>MQEKKKPQEFKQVSISEFFEKNRHILGFDSLQRALFIMVKEAVDNSLDACEEHGILPDLDVKISRISGDIYEMVVLDNGPGIERTQVPKAFGQLLYGSRFHVMRQTRGQQGLGITAAILYGQITTGEFSHITTKRPADDVAYHFEMGIDIKNNVANIKTEEPVIWKAEHGTEVRIRAKGKYITGRQSIHEYLKEVAVVNPNARIRFTDPDGTAITFERSIEEPSRQSKPVKPHPYGLEVGELLSLASESSNRNMKELFVENFSRISLNTASEILEKSGVDPEMRPAALERAEAERIISTISEVKLMPPSAESLSPISEQFIRVGMLSVYGDERPGFYGRPISGSVRIHKGNPFSVEIGMVYGGELPSDQPARIIRYANKVPLLFQAGSCAITEAISETDWRQYGMEQKQGKGVPYGPAIILVHVYGPKIPYVSESKEAIAPVSEIVEEIKNVLKAEMRQLRRFNNRIERNKKMGEKFRLVSKIIPEIAKKSSEILKLEVPDYRRTMSKIANVVFVREEVENGDKKKSITSVINYTDDTVSFNLKIVFPFREVDIKIENLESAETYSYEEGLDQVKGNYTGAEYFVTGINPVLVQGAEELPADWDLKGVEVNEQE</sequence>
<dbReference type="RefSeq" id="WP_148690000.1">
    <property type="nucleotide sequence ID" value="NZ_LT671858.1"/>
</dbReference>
<comment type="similarity">
    <text evidence="6">Belongs to the TOP6B family.</text>
</comment>
<evidence type="ECO:0000313" key="10">
    <source>
        <dbReference type="EMBL" id="SIM77017.1"/>
    </source>
</evidence>
<evidence type="ECO:0000259" key="8">
    <source>
        <dbReference type="Pfam" id="PF02518"/>
    </source>
</evidence>
<evidence type="ECO:0000256" key="3">
    <source>
        <dbReference type="ARBA" id="ARBA00023029"/>
    </source>
</evidence>
<dbReference type="GeneID" id="41588776"/>
<dbReference type="InterPro" id="IPR020568">
    <property type="entry name" value="Ribosomal_Su5_D2-typ_SF"/>
</dbReference>
<reference evidence="10 11" key="1">
    <citation type="submission" date="2016-04" db="EMBL/GenBank/DDBJ databases">
        <authorList>
            <person name="Evans L.H."/>
            <person name="Alamgir A."/>
            <person name="Owens N."/>
            <person name="Weber N.D."/>
            <person name="Virtaneva K."/>
            <person name="Barbian K."/>
            <person name="Babar A."/>
            <person name="Rosenke K."/>
        </authorList>
    </citation>
    <scope>NUCLEOTIDE SEQUENCE [LARGE SCALE GENOMIC DNA]</scope>
    <source>
        <strain evidence="11">S5(T) (JCM 30642 \VKM B-2941)</strain>
    </source>
</reference>
<comment type="subunit">
    <text evidence="6">Homodimer. Heterotetramer of two Top6A and two Top6B chains.</text>
</comment>
<dbReference type="NCBIfam" id="TIGR01052">
    <property type="entry name" value="top6b"/>
    <property type="match status" value="1"/>
</dbReference>
<dbReference type="NCBIfam" id="NF003218">
    <property type="entry name" value="PRK04184.1"/>
    <property type="match status" value="1"/>
</dbReference>
<comment type="catalytic activity">
    <reaction evidence="6">
        <text>ATP-dependent breakage, passage and rejoining of double-stranded DNA.</text>
        <dbReference type="EC" id="5.6.2.2"/>
    </reaction>
</comment>
<dbReference type="PIRSF" id="PIRSF006553">
    <property type="entry name" value="TopoVI_B"/>
    <property type="match status" value="1"/>
</dbReference>
<feature type="domain" description="Histidine kinase/HSP90-like ATPase" evidence="8">
    <location>
        <begin position="32"/>
        <end position="120"/>
    </location>
</feature>